<feature type="compositionally biased region" description="Acidic residues" evidence="1">
    <location>
        <begin position="12"/>
        <end position="29"/>
    </location>
</feature>
<dbReference type="Proteomes" id="UP001215151">
    <property type="component" value="Unassembled WGS sequence"/>
</dbReference>
<dbReference type="EMBL" id="JAPEVG010000243">
    <property type="protein sequence ID" value="KAJ8472864.1"/>
    <property type="molecule type" value="Genomic_DNA"/>
</dbReference>
<evidence type="ECO:0000313" key="2">
    <source>
        <dbReference type="EMBL" id="KAJ8472864.1"/>
    </source>
</evidence>
<name>A0AAD7TPX5_9APHY</name>
<organism evidence="2 3">
    <name type="scientific">Trametes cubensis</name>
    <dbReference type="NCBI Taxonomy" id="1111947"/>
    <lineage>
        <taxon>Eukaryota</taxon>
        <taxon>Fungi</taxon>
        <taxon>Dikarya</taxon>
        <taxon>Basidiomycota</taxon>
        <taxon>Agaricomycotina</taxon>
        <taxon>Agaricomycetes</taxon>
        <taxon>Polyporales</taxon>
        <taxon>Polyporaceae</taxon>
        <taxon>Trametes</taxon>
    </lineage>
</organism>
<dbReference type="AlphaFoldDB" id="A0AAD7TPX5"/>
<keyword evidence="3" id="KW-1185">Reference proteome</keyword>
<protein>
    <submittedName>
        <fullName evidence="2">Uncharacterized protein</fullName>
    </submittedName>
</protein>
<proteinExistence type="predicted"/>
<evidence type="ECO:0000256" key="1">
    <source>
        <dbReference type="SAM" id="MobiDB-lite"/>
    </source>
</evidence>
<evidence type="ECO:0000313" key="3">
    <source>
        <dbReference type="Proteomes" id="UP001215151"/>
    </source>
</evidence>
<accession>A0AAD7TPX5</accession>
<comment type="caution">
    <text evidence="2">The sequence shown here is derived from an EMBL/GenBank/DDBJ whole genome shotgun (WGS) entry which is preliminary data.</text>
</comment>
<gene>
    <name evidence="2" type="ORF">ONZ51_g8235</name>
</gene>
<reference evidence="2" key="1">
    <citation type="submission" date="2022-11" db="EMBL/GenBank/DDBJ databases">
        <title>Genome Sequence of Cubamyces cubensis.</title>
        <authorList>
            <person name="Buettner E."/>
        </authorList>
    </citation>
    <scope>NUCLEOTIDE SEQUENCE</scope>
    <source>
        <strain evidence="2">MPL-01</strain>
    </source>
</reference>
<sequence length="212" mass="24319">MNDNLYGLSGEEGSEELESSIDDRSDDEECSRTEGLTRLRRSSLPSLSTPRTLSADQTERTSFLLIMCAFTFTEPITPFYLVAHGPDSDQTRHIHRRELRDDELEAVGMGRDAEVRYLFTLSCYTLLPDRSHSIVPNTVRYYRSTTCDDVNIPGLIVLFEPVDVVMNDDHGPMFLIPGWNIPVNFLIADNQPYPCSLRTTLSWYDKLRYHFL</sequence>
<feature type="region of interest" description="Disordered" evidence="1">
    <location>
        <begin position="1"/>
        <end position="34"/>
    </location>
</feature>